<dbReference type="Gene3D" id="3.90.550.10">
    <property type="entry name" value="Spore Coat Polysaccharide Biosynthesis Protein SpsA, Chain A"/>
    <property type="match status" value="1"/>
</dbReference>
<dbReference type="AlphaFoldDB" id="A0A2H0YWG9"/>
<name>A0A2H0YWG9_9BACT</name>
<sequence>MAEPVLSVCLITYNHAKYIRKAIEGVLMQKVNFSWELIIADDFSTDGTRDIISEYKKKFPNFIKLILQEKNVGPAKNWFDLINAPKSKYIAYFEGDDYWTDPYKLQKQVDYMESHPECSLCFHAVEISENNKKTGRVIRWSNSDKVLDNNKMFGIGSYSPTVSLLFRKRIIDNIPDWVVNAPVGDIPLKLLLSQHGSVFYINEVMAVRRVGTAGSWSRQLSSYEFRKKLYLKMIKMLEEFNKYTIFKYSDEVVELQLINEMKGSKFLLFHLPTVLKIINNHSYQKYVAKLSLKNKLILYLKCFLINVQAQIMTWRVCWAIKKIISYKKSDYEPRELGKDR</sequence>
<reference evidence="2 3" key="1">
    <citation type="submission" date="2017-09" db="EMBL/GenBank/DDBJ databases">
        <title>Depth-based differentiation of microbial function through sediment-hosted aquifers and enrichment of novel symbionts in the deep terrestrial subsurface.</title>
        <authorList>
            <person name="Probst A.J."/>
            <person name="Ladd B."/>
            <person name="Jarett J.K."/>
            <person name="Geller-Mcgrath D.E."/>
            <person name="Sieber C.M."/>
            <person name="Emerson J.B."/>
            <person name="Anantharaman K."/>
            <person name="Thomas B.C."/>
            <person name="Malmstrom R."/>
            <person name="Stieglmeier M."/>
            <person name="Klingl A."/>
            <person name="Woyke T."/>
            <person name="Ryan C.M."/>
            <person name="Banfield J.F."/>
        </authorList>
    </citation>
    <scope>NUCLEOTIDE SEQUENCE [LARGE SCALE GENOMIC DNA]</scope>
    <source>
        <strain evidence="2">CG08_land_8_20_14_0_20_40_16</strain>
    </source>
</reference>
<dbReference type="InterPro" id="IPR029044">
    <property type="entry name" value="Nucleotide-diphossugar_trans"/>
</dbReference>
<protein>
    <submittedName>
        <fullName evidence="2">Glycosyl transferase family 2</fullName>
    </submittedName>
</protein>
<feature type="domain" description="Glycosyltransferase 2-like" evidence="1">
    <location>
        <begin position="7"/>
        <end position="170"/>
    </location>
</feature>
<dbReference type="GO" id="GO:0016758">
    <property type="term" value="F:hexosyltransferase activity"/>
    <property type="evidence" value="ECO:0007669"/>
    <property type="project" value="UniProtKB-ARBA"/>
</dbReference>
<dbReference type="Proteomes" id="UP000231542">
    <property type="component" value="Unassembled WGS sequence"/>
</dbReference>
<evidence type="ECO:0000259" key="1">
    <source>
        <dbReference type="Pfam" id="PF00535"/>
    </source>
</evidence>
<dbReference type="EMBL" id="PEXU01000017">
    <property type="protein sequence ID" value="PIS42837.1"/>
    <property type="molecule type" value="Genomic_DNA"/>
</dbReference>
<accession>A0A2H0YWG9</accession>
<evidence type="ECO:0000313" key="3">
    <source>
        <dbReference type="Proteomes" id="UP000231542"/>
    </source>
</evidence>
<comment type="caution">
    <text evidence="2">The sequence shown here is derived from an EMBL/GenBank/DDBJ whole genome shotgun (WGS) entry which is preliminary data.</text>
</comment>
<proteinExistence type="predicted"/>
<gene>
    <name evidence="2" type="ORF">COT24_01420</name>
</gene>
<dbReference type="SUPFAM" id="SSF53448">
    <property type="entry name" value="Nucleotide-diphospho-sugar transferases"/>
    <property type="match status" value="1"/>
</dbReference>
<dbReference type="InterPro" id="IPR001173">
    <property type="entry name" value="Glyco_trans_2-like"/>
</dbReference>
<dbReference type="Pfam" id="PF00535">
    <property type="entry name" value="Glycos_transf_2"/>
    <property type="match status" value="1"/>
</dbReference>
<organism evidence="2 3">
    <name type="scientific">Candidatus Kerfeldbacteria bacterium CG08_land_8_20_14_0_20_40_16</name>
    <dbReference type="NCBI Taxonomy" id="2014244"/>
    <lineage>
        <taxon>Bacteria</taxon>
        <taxon>Candidatus Kerfeldiibacteriota</taxon>
    </lineage>
</organism>
<evidence type="ECO:0000313" key="2">
    <source>
        <dbReference type="EMBL" id="PIS42837.1"/>
    </source>
</evidence>
<dbReference type="PANTHER" id="PTHR22916">
    <property type="entry name" value="GLYCOSYLTRANSFERASE"/>
    <property type="match status" value="1"/>
</dbReference>
<keyword evidence="2" id="KW-0808">Transferase</keyword>
<dbReference type="PANTHER" id="PTHR22916:SF3">
    <property type="entry name" value="UDP-GLCNAC:BETAGAL BETA-1,3-N-ACETYLGLUCOSAMINYLTRANSFERASE-LIKE PROTEIN 1"/>
    <property type="match status" value="1"/>
</dbReference>